<gene>
    <name evidence="8" type="primary">rplF</name>
    <name evidence="8" type="ORF">COX06_01625</name>
</gene>
<dbReference type="InterPro" id="IPR019906">
    <property type="entry name" value="Ribosomal_uL6_bac-type"/>
</dbReference>
<dbReference type="GO" id="GO:0022625">
    <property type="term" value="C:cytosolic large ribosomal subunit"/>
    <property type="evidence" value="ECO:0007669"/>
    <property type="project" value="UniProtKB-UniRule"/>
</dbReference>
<dbReference type="NCBIfam" id="TIGR03654">
    <property type="entry name" value="L6_bact"/>
    <property type="match status" value="1"/>
</dbReference>
<dbReference type="GO" id="GO:0019843">
    <property type="term" value="F:rRNA binding"/>
    <property type="evidence" value="ECO:0007669"/>
    <property type="project" value="UniProtKB-UniRule"/>
</dbReference>
<dbReference type="InterPro" id="IPR036789">
    <property type="entry name" value="Ribosomal_uL6-like_a/b-dom_sf"/>
</dbReference>
<organism evidence="8 9">
    <name type="scientific">Candidatus Zambryskibacteria bacterium CG22_combo_CG10-13_8_21_14_all_42_17</name>
    <dbReference type="NCBI Taxonomy" id="1975118"/>
    <lineage>
        <taxon>Bacteria</taxon>
        <taxon>Candidatus Zambryskiibacteriota</taxon>
    </lineage>
</organism>
<dbReference type="PRINTS" id="PR00059">
    <property type="entry name" value="RIBOSOMALL6"/>
</dbReference>
<evidence type="ECO:0000256" key="4">
    <source>
        <dbReference type="NCBIfam" id="TIGR03654"/>
    </source>
</evidence>
<keyword evidence="1 5" id="KW-0689">Ribosomal protein</keyword>
<dbReference type="GO" id="GO:0003735">
    <property type="term" value="F:structural constituent of ribosome"/>
    <property type="evidence" value="ECO:0007669"/>
    <property type="project" value="UniProtKB-UniRule"/>
</dbReference>
<protein>
    <recommendedName>
        <fullName evidence="3 4">50S ribosomal protein L6</fullName>
    </recommendedName>
</protein>
<dbReference type="InterPro" id="IPR020040">
    <property type="entry name" value="Ribosomal_uL6_a/b-dom"/>
</dbReference>
<dbReference type="Proteomes" id="UP000229794">
    <property type="component" value="Unassembled WGS sequence"/>
</dbReference>
<keyword evidence="2 5" id="KW-0687">Ribonucleoprotein</keyword>
<dbReference type="GO" id="GO:0002181">
    <property type="term" value="P:cytoplasmic translation"/>
    <property type="evidence" value="ECO:0007669"/>
    <property type="project" value="TreeGrafter"/>
</dbReference>
<feature type="domain" description="Large ribosomal subunit protein uL6 alpha-beta" evidence="7">
    <location>
        <begin position="105"/>
        <end position="170"/>
    </location>
</feature>
<name>A0A2H0BDP4_9BACT</name>
<dbReference type="EMBL" id="PCST01000019">
    <property type="protein sequence ID" value="PIP55751.1"/>
    <property type="molecule type" value="Genomic_DNA"/>
</dbReference>
<reference evidence="8 9" key="1">
    <citation type="submission" date="2017-09" db="EMBL/GenBank/DDBJ databases">
        <title>Depth-based differentiation of microbial function through sediment-hosted aquifers and enrichment of novel symbionts in the deep terrestrial subsurface.</title>
        <authorList>
            <person name="Probst A.J."/>
            <person name="Ladd B."/>
            <person name="Jarett J.K."/>
            <person name="Geller-Mcgrath D.E."/>
            <person name="Sieber C.M."/>
            <person name="Emerson J.B."/>
            <person name="Anantharaman K."/>
            <person name="Thomas B.C."/>
            <person name="Malmstrom R."/>
            <person name="Stieglmeier M."/>
            <person name="Klingl A."/>
            <person name="Woyke T."/>
            <person name="Ryan C.M."/>
            <person name="Banfield J.F."/>
        </authorList>
    </citation>
    <scope>NUCLEOTIDE SEQUENCE [LARGE SCALE GENOMIC DNA]</scope>
    <source>
        <strain evidence="8">CG22_combo_CG10-13_8_21_14_all_42_17</strain>
    </source>
</reference>
<evidence type="ECO:0000256" key="3">
    <source>
        <dbReference type="ARBA" id="ARBA00035454"/>
    </source>
</evidence>
<keyword evidence="6" id="KW-0699">rRNA-binding</keyword>
<dbReference type="PROSITE" id="PS00525">
    <property type="entry name" value="RIBOSOMAL_L6_1"/>
    <property type="match status" value="1"/>
</dbReference>
<comment type="similarity">
    <text evidence="5">Belongs to the universal ribosomal protein uL6 family.</text>
</comment>
<dbReference type="Pfam" id="PF00347">
    <property type="entry name" value="Ribosomal_L6"/>
    <property type="match status" value="2"/>
</dbReference>
<dbReference type="InterPro" id="IPR000702">
    <property type="entry name" value="Ribosomal_uL6-like"/>
</dbReference>
<proteinExistence type="inferred from homology"/>
<evidence type="ECO:0000256" key="2">
    <source>
        <dbReference type="ARBA" id="ARBA00023274"/>
    </source>
</evidence>
<evidence type="ECO:0000259" key="7">
    <source>
        <dbReference type="Pfam" id="PF00347"/>
    </source>
</evidence>
<dbReference type="PANTHER" id="PTHR11655:SF14">
    <property type="entry name" value="LARGE RIBOSOMAL SUBUNIT PROTEIN UL6M"/>
    <property type="match status" value="1"/>
</dbReference>
<dbReference type="InterPro" id="IPR002358">
    <property type="entry name" value="Ribosomal_uL6_CS"/>
</dbReference>
<dbReference type="PIRSF" id="PIRSF002162">
    <property type="entry name" value="Ribosomal_L6"/>
    <property type="match status" value="1"/>
</dbReference>
<dbReference type="AlphaFoldDB" id="A0A2H0BDP4"/>
<evidence type="ECO:0000256" key="5">
    <source>
        <dbReference type="RuleBase" id="RU003869"/>
    </source>
</evidence>
<evidence type="ECO:0000313" key="9">
    <source>
        <dbReference type="Proteomes" id="UP000229794"/>
    </source>
</evidence>
<comment type="function">
    <text evidence="6">This protein binds to the 23S rRNA, and is important in its secondary structure. It is located near the subunit interface in the base of the L7/L12 stalk, and near the tRNA binding site of the peptidyltransferase center.</text>
</comment>
<evidence type="ECO:0000256" key="1">
    <source>
        <dbReference type="ARBA" id="ARBA00022980"/>
    </source>
</evidence>
<dbReference type="SUPFAM" id="SSF56053">
    <property type="entry name" value="Ribosomal protein L6"/>
    <property type="match status" value="2"/>
</dbReference>
<evidence type="ECO:0000313" key="8">
    <source>
        <dbReference type="EMBL" id="PIP55751.1"/>
    </source>
</evidence>
<feature type="domain" description="Large ribosomal subunit protein uL6 alpha-beta" evidence="7">
    <location>
        <begin position="12"/>
        <end position="80"/>
    </location>
</feature>
<evidence type="ECO:0000256" key="6">
    <source>
        <dbReference type="RuleBase" id="RU003870"/>
    </source>
</evidence>
<comment type="caution">
    <text evidence="8">The sequence shown here is derived from an EMBL/GenBank/DDBJ whole genome shotgun (WGS) entry which is preliminary data.</text>
</comment>
<sequence>MSRIGKKIIMLPANTEIKVSDGGISVKGPLGELSRSLHPVIEIKINGNEVTVHPKKTNLESRALWGTYASHITNMVSGVNKPFEKKLILEGIGFKSEVVDNPAKAGGSKINLSLGFSHPVVMEVPEGLKVVAEKNVITVTGSGKEAVGQFAAKLHSLKKPEPYKGKGMRYSDEIIRRKQGKKSA</sequence>
<keyword evidence="6" id="KW-0694">RNA-binding</keyword>
<dbReference type="PANTHER" id="PTHR11655">
    <property type="entry name" value="60S/50S RIBOSOMAL PROTEIN L6/L9"/>
    <property type="match status" value="1"/>
</dbReference>
<accession>A0A2H0BDP4</accession>
<dbReference type="Gene3D" id="3.90.930.12">
    <property type="entry name" value="Ribosomal protein L6, alpha-beta domain"/>
    <property type="match status" value="2"/>
</dbReference>